<organism evidence="2 3">
    <name type="scientific">Populus alba x Populus x berolinensis</name>
    <dbReference type="NCBI Taxonomy" id="444605"/>
    <lineage>
        <taxon>Eukaryota</taxon>
        <taxon>Viridiplantae</taxon>
        <taxon>Streptophyta</taxon>
        <taxon>Embryophyta</taxon>
        <taxon>Tracheophyta</taxon>
        <taxon>Spermatophyta</taxon>
        <taxon>Magnoliopsida</taxon>
        <taxon>eudicotyledons</taxon>
        <taxon>Gunneridae</taxon>
        <taxon>Pentapetalae</taxon>
        <taxon>rosids</taxon>
        <taxon>fabids</taxon>
        <taxon>Malpighiales</taxon>
        <taxon>Salicaceae</taxon>
        <taxon>Saliceae</taxon>
        <taxon>Populus</taxon>
    </lineage>
</organism>
<evidence type="ECO:0000256" key="1">
    <source>
        <dbReference type="SAM" id="MobiDB-lite"/>
    </source>
</evidence>
<gene>
    <name evidence="2" type="ORF">NC653_029147</name>
</gene>
<accession>A0AAD6M2H4</accession>
<dbReference type="AlphaFoldDB" id="A0AAD6M2H4"/>
<comment type="caution">
    <text evidence="2">The sequence shown here is derived from an EMBL/GenBank/DDBJ whole genome shotgun (WGS) entry which is preliminary data.</text>
</comment>
<dbReference type="Proteomes" id="UP001164929">
    <property type="component" value="Chromosome 12"/>
</dbReference>
<feature type="compositionally biased region" description="Polar residues" evidence="1">
    <location>
        <begin position="1"/>
        <end position="19"/>
    </location>
</feature>
<proteinExistence type="predicted"/>
<feature type="compositionally biased region" description="Polar residues" evidence="1">
    <location>
        <begin position="28"/>
        <end position="53"/>
    </location>
</feature>
<feature type="region of interest" description="Disordered" evidence="1">
    <location>
        <begin position="1"/>
        <end position="62"/>
    </location>
</feature>
<evidence type="ECO:0000313" key="2">
    <source>
        <dbReference type="EMBL" id="KAJ6977159.1"/>
    </source>
</evidence>
<keyword evidence="3" id="KW-1185">Reference proteome</keyword>
<reference evidence="2" key="1">
    <citation type="journal article" date="2023" name="Mol. Ecol. Resour.">
        <title>Chromosome-level genome assembly of a triploid poplar Populus alba 'Berolinensis'.</title>
        <authorList>
            <person name="Chen S."/>
            <person name="Yu Y."/>
            <person name="Wang X."/>
            <person name="Wang S."/>
            <person name="Zhang T."/>
            <person name="Zhou Y."/>
            <person name="He R."/>
            <person name="Meng N."/>
            <person name="Wang Y."/>
            <person name="Liu W."/>
            <person name="Liu Z."/>
            <person name="Liu J."/>
            <person name="Guo Q."/>
            <person name="Huang H."/>
            <person name="Sederoff R.R."/>
            <person name="Wang G."/>
            <person name="Qu G."/>
            <person name="Chen S."/>
        </authorList>
    </citation>
    <scope>NUCLEOTIDE SEQUENCE</scope>
    <source>
        <strain evidence="2">SC-2020</strain>
    </source>
</reference>
<dbReference type="EMBL" id="JAQIZT010000012">
    <property type="protein sequence ID" value="KAJ6977159.1"/>
    <property type="molecule type" value="Genomic_DNA"/>
</dbReference>
<name>A0AAD6M2H4_9ROSI</name>
<protein>
    <submittedName>
        <fullName evidence="2">Uncharacterized protein</fullName>
    </submittedName>
</protein>
<sequence length="62" mass="6540">MAPQQLLQNSFSLQGTGHQTSHHCPCGGSTSARTSGIASTRHFNSAAWTSRRSSLGRPLEGS</sequence>
<evidence type="ECO:0000313" key="3">
    <source>
        <dbReference type="Proteomes" id="UP001164929"/>
    </source>
</evidence>